<reference evidence="2" key="1">
    <citation type="submission" date="2017-07" db="EMBL/GenBank/DDBJ databases">
        <title>Taro Niue Genome Assembly and Annotation.</title>
        <authorList>
            <person name="Atibalentja N."/>
            <person name="Keating K."/>
            <person name="Fields C.J."/>
        </authorList>
    </citation>
    <scope>NUCLEOTIDE SEQUENCE</scope>
    <source>
        <strain evidence="2">Niue_2</strain>
        <tissue evidence="2">Leaf</tissue>
    </source>
</reference>
<evidence type="ECO:0000313" key="2">
    <source>
        <dbReference type="EMBL" id="MQL84438.1"/>
    </source>
</evidence>
<feature type="region of interest" description="Disordered" evidence="1">
    <location>
        <begin position="63"/>
        <end position="122"/>
    </location>
</feature>
<name>A0A843ULR6_COLES</name>
<sequence length="164" mass="17207">MAISRKQASTHEHDHVTLIRHVDTNVHQEKIHQECTLGHVGGGNGGGRRISFLALRVGLVGGSCSSCQAPSSPTGTAASPRSADEDEDVEDSTDGNNHPGRGGSPAQGDGRGRQAGAPSPTLGCAAKRRLESLIWEGLGIQGRSAQQRGLLGLFRFDRFGSSFL</sequence>
<comment type="caution">
    <text evidence="2">The sequence shown here is derived from an EMBL/GenBank/DDBJ whole genome shotgun (WGS) entry which is preliminary data.</text>
</comment>
<dbReference type="EMBL" id="NMUH01000761">
    <property type="protein sequence ID" value="MQL84438.1"/>
    <property type="molecule type" value="Genomic_DNA"/>
</dbReference>
<dbReference type="AlphaFoldDB" id="A0A843ULR6"/>
<proteinExistence type="predicted"/>
<accession>A0A843ULR6</accession>
<evidence type="ECO:0000313" key="3">
    <source>
        <dbReference type="Proteomes" id="UP000652761"/>
    </source>
</evidence>
<dbReference type="Proteomes" id="UP000652761">
    <property type="component" value="Unassembled WGS sequence"/>
</dbReference>
<evidence type="ECO:0000256" key="1">
    <source>
        <dbReference type="SAM" id="MobiDB-lite"/>
    </source>
</evidence>
<protein>
    <submittedName>
        <fullName evidence="2">Uncharacterized protein</fullName>
    </submittedName>
</protein>
<gene>
    <name evidence="2" type="ORF">Taro_016931</name>
</gene>
<organism evidence="2 3">
    <name type="scientific">Colocasia esculenta</name>
    <name type="common">Wild taro</name>
    <name type="synonym">Arum esculentum</name>
    <dbReference type="NCBI Taxonomy" id="4460"/>
    <lineage>
        <taxon>Eukaryota</taxon>
        <taxon>Viridiplantae</taxon>
        <taxon>Streptophyta</taxon>
        <taxon>Embryophyta</taxon>
        <taxon>Tracheophyta</taxon>
        <taxon>Spermatophyta</taxon>
        <taxon>Magnoliopsida</taxon>
        <taxon>Liliopsida</taxon>
        <taxon>Araceae</taxon>
        <taxon>Aroideae</taxon>
        <taxon>Colocasieae</taxon>
        <taxon>Colocasia</taxon>
    </lineage>
</organism>
<feature type="compositionally biased region" description="Acidic residues" evidence="1">
    <location>
        <begin position="84"/>
        <end position="93"/>
    </location>
</feature>
<keyword evidence="3" id="KW-1185">Reference proteome</keyword>
<feature type="compositionally biased region" description="Polar residues" evidence="1">
    <location>
        <begin position="63"/>
        <end position="79"/>
    </location>
</feature>